<gene>
    <name evidence="5" type="ORF">CPT03_01745</name>
</gene>
<dbReference type="Pfam" id="PF12833">
    <property type="entry name" value="HTH_18"/>
    <property type="match status" value="1"/>
</dbReference>
<dbReference type="KEGG" id="pgs:CPT03_01745"/>
<reference evidence="5 6" key="1">
    <citation type="submission" date="2017-10" db="EMBL/GenBank/DDBJ databases">
        <title>Whole genome of Pedobacter ginsengisoli T01R-27 isolated from tomato rhizosphere.</title>
        <authorList>
            <person name="Weon H.-Y."/>
            <person name="Lee S.A."/>
            <person name="Sang M.K."/>
            <person name="Song J."/>
        </authorList>
    </citation>
    <scope>NUCLEOTIDE SEQUENCE [LARGE SCALE GENOMIC DNA]</scope>
    <source>
        <strain evidence="5 6">T01R-27</strain>
    </source>
</reference>
<evidence type="ECO:0000256" key="3">
    <source>
        <dbReference type="ARBA" id="ARBA00023163"/>
    </source>
</evidence>
<dbReference type="OrthoDB" id="765470at2"/>
<evidence type="ECO:0000313" key="5">
    <source>
        <dbReference type="EMBL" id="ATP55275.1"/>
    </source>
</evidence>
<dbReference type="PROSITE" id="PS01124">
    <property type="entry name" value="HTH_ARAC_FAMILY_2"/>
    <property type="match status" value="1"/>
</dbReference>
<dbReference type="PANTHER" id="PTHR43280">
    <property type="entry name" value="ARAC-FAMILY TRANSCRIPTIONAL REGULATOR"/>
    <property type="match status" value="1"/>
</dbReference>
<name>A0A2D1U0Z4_9SPHI</name>
<sequence>MFLDSQIEALIISHFDETELPSDLRVIQKLEQLLKGHFKTHKKLEFYSESIGVSLRRLNAICINHLQKSLYELIQEQRLNESLKLLKFTELSVKEIAYYLEFSGPPYFVRYFKKKTGQTPRQYRIKTKEL</sequence>
<evidence type="ECO:0000259" key="4">
    <source>
        <dbReference type="PROSITE" id="PS01124"/>
    </source>
</evidence>
<accession>A0A2D1U0Z4</accession>
<dbReference type="SUPFAM" id="SSF46689">
    <property type="entry name" value="Homeodomain-like"/>
    <property type="match status" value="1"/>
</dbReference>
<dbReference type="SMART" id="SM00342">
    <property type="entry name" value="HTH_ARAC"/>
    <property type="match status" value="1"/>
</dbReference>
<dbReference type="PRINTS" id="PR00032">
    <property type="entry name" value="HTHARAC"/>
</dbReference>
<proteinExistence type="predicted"/>
<protein>
    <recommendedName>
        <fullName evidence="4">HTH araC/xylS-type domain-containing protein</fullName>
    </recommendedName>
</protein>
<dbReference type="Proteomes" id="UP000223749">
    <property type="component" value="Chromosome"/>
</dbReference>
<dbReference type="GO" id="GO:0003700">
    <property type="term" value="F:DNA-binding transcription factor activity"/>
    <property type="evidence" value="ECO:0007669"/>
    <property type="project" value="InterPro"/>
</dbReference>
<evidence type="ECO:0000256" key="1">
    <source>
        <dbReference type="ARBA" id="ARBA00023015"/>
    </source>
</evidence>
<dbReference type="EMBL" id="CP024091">
    <property type="protein sequence ID" value="ATP55275.1"/>
    <property type="molecule type" value="Genomic_DNA"/>
</dbReference>
<evidence type="ECO:0000256" key="2">
    <source>
        <dbReference type="ARBA" id="ARBA00023125"/>
    </source>
</evidence>
<dbReference type="InterPro" id="IPR018060">
    <property type="entry name" value="HTH_AraC"/>
</dbReference>
<dbReference type="PANTHER" id="PTHR43280:SF32">
    <property type="entry name" value="TRANSCRIPTIONAL REGULATORY PROTEIN"/>
    <property type="match status" value="1"/>
</dbReference>
<dbReference type="InterPro" id="IPR020449">
    <property type="entry name" value="Tscrpt_reg_AraC-type_HTH"/>
</dbReference>
<dbReference type="InterPro" id="IPR009057">
    <property type="entry name" value="Homeodomain-like_sf"/>
</dbReference>
<dbReference type="AlphaFoldDB" id="A0A2D1U0Z4"/>
<organism evidence="5 6">
    <name type="scientific">Pedobacter ginsengisoli</name>
    <dbReference type="NCBI Taxonomy" id="363852"/>
    <lineage>
        <taxon>Bacteria</taxon>
        <taxon>Pseudomonadati</taxon>
        <taxon>Bacteroidota</taxon>
        <taxon>Sphingobacteriia</taxon>
        <taxon>Sphingobacteriales</taxon>
        <taxon>Sphingobacteriaceae</taxon>
        <taxon>Pedobacter</taxon>
    </lineage>
</organism>
<keyword evidence="1" id="KW-0805">Transcription regulation</keyword>
<keyword evidence="3" id="KW-0804">Transcription</keyword>
<dbReference type="Gene3D" id="1.10.10.60">
    <property type="entry name" value="Homeodomain-like"/>
    <property type="match status" value="1"/>
</dbReference>
<evidence type="ECO:0000313" key="6">
    <source>
        <dbReference type="Proteomes" id="UP000223749"/>
    </source>
</evidence>
<dbReference type="GO" id="GO:0043565">
    <property type="term" value="F:sequence-specific DNA binding"/>
    <property type="evidence" value="ECO:0007669"/>
    <property type="project" value="InterPro"/>
</dbReference>
<feature type="domain" description="HTH araC/xylS-type" evidence="4">
    <location>
        <begin position="28"/>
        <end position="126"/>
    </location>
</feature>
<dbReference type="RefSeq" id="WP_099437228.1">
    <property type="nucleotide sequence ID" value="NZ_CP024091.1"/>
</dbReference>
<keyword evidence="6" id="KW-1185">Reference proteome</keyword>
<keyword evidence="2" id="KW-0238">DNA-binding</keyword>